<name>A0A0F9CKJ0_9ZZZZ</name>
<gene>
    <name evidence="2" type="ORF">LCGC14_2389880</name>
</gene>
<organism evidence="2">
    <name type="scientific">marine sediment metagenome</name>
    <dbReference type="NCBI Taxonomy" id="412755"/>
    <lineage>
        <taxon>unclassified sequences</taxon>
        <taxon>metagenomes</taxon>
        <taxon>ecological metagenomes</taxon>
    </lineage>
</organism>
<proteinExistence type="predicted"/>
<feature type="region of interest" description="Disordered" evidence="1">
    <location>
        <begin position="17"/>
        <end position="36"/>
    </location>
</feature>
<sequence>MASVNYKLLRDLTRGMTRRDRPDALPDGKVVTAENV</sequence>
<accession>A0A0F9CKJ0</accession>
<feature type="compositionally biased region" description="Basic and acidic residues" evidence="1">
    <location>
        <begin position="17"/>
        <end position="26"/>
    </location>
</feature>
<dbReference type="AlphaFoldDB" id="A0A0F9CKJ0"/>
<feature type="non-terminal residue" evidence="2">
    <location>
        <position position="36"/>
    </location>
</feature>
<dbReference type="EMBL" id="LAZR01035640">
    <property type="protein sequence ID" value="KKL26977.1"/>
    <property type="molecule type" value="Genomic_DNA"/>
</dbReference>
<comment type="caution">
    <text evidence="2">The sequence shown here is derived from an EMBL/GenBank/DDBJ whole genome shotgun (WGS) entry which is preliminary data.</text>
</comment>
<protein>
    <submittedName>
        <fullName evidence="2">Uncharacterized protein</fullName>
    </submittedName>
</protein>
<reference evidence="2" key="1">
    <citation type="journal article" date="2015" name="Nature">
        <title>Complex archaea that bridge the gap between prokaryotes and eukaryotes.</title>
        <authorList>
            <person name="Spang A."/>
            <person name="Saw J.H."/>
            <person name="Jorgensen S.L."/>
            <person name="Zaremba-Niedzwiedzka K."/>
            <person name="Martijn J."/>
            <person name="Lind A.E."/>
            <person name="van Eijk R."/>
            <person name="Schleper C."/>
            <person name="Guy L."/>
            <person name="Ettema T.J."/>
        </authorList>
    </citation>
    <scope>NUCLEOTIDE SEQUENCE</scope>
</reference>
<evidence type="ECO:0000313" key="2">
    <source>
        <dbReference type="EMBL" id="KKL26977.1"/>
    </source>
</evidence>
<evidence type="ECO:0000256" key="1">
    <source>
        <dbReference type="SAM" id="MobiDB-lite"/>
    </source>
</evidence>